<feature type="region of interest" description="Disordered" evidence="1">
    <location>
        <begin position="130"/>
        <end position="170"/>
    </location>
</feature>
<feature type="region of interest" description="Disordered" evidence="1">
    <location>
        <begin position="187"/>
        <end position="209"/>
    </location>
</feature>
<feature type="compositionally biased region" description="Basic residues" evidence="1">
    <location>
        <begin position="248"/>
        <end position="258"/>
    </location>
</feature>
<gene>
    <name evidence="2" type="ORF">AMON00008_LOCUS2501</name>
</gene>
<feature type="compositionally biased region" description="Low complexity" evidence="1">
    <location>
        <begin position="295"/>
        <end position="306"/>
    </location>
</feature>
<reference evidence="2" key="1">
    <citation type="submission" date="2021-01" db="EMBL/GenBank/DDBJ databases">
        <authorList>
            <person name="Corre E."/>
            <person name="Pelletier E."/>
            <person name="Niang G."/>
            <person name="Scheremetjew M."/>
            <person name="Finn R."/>
            <person name="Kale V."/>
            <person name="Holt S."/>
            <person name="Cochrane G."/>
            <person name="Meng A."/>
            <person name="Brown T."/>
            <person name="Cohen L."/>
        </authorList>
    </citation>
    <scope>NUCLEOTIDE SEQUENCE</scope>
    <source>
        <strain evidence="2">CCMP3105</strain>
    </source>
</reference>
<sequence length="323" mass="35653">MEALQAAKALPTIVEEDINLTIAPEGVTATARAAKQQEDRHTYLMAAVEEAARTPELREFMAEAFAQSASGTCHPACPTCGCCVSARRSRPPLPNGEVTGDAARPEGKRLMQVQFKVPASSFGYVDVHPQPTPHCRGMRAPPPRSARRRENRVVDDQHSPRRTESCLADDRCGPRLKTELRPQLAAASHVHPGVSQLEHPTSLPNTMPLSEDAFNEAFTKAATYVHECFRQARLEQERQQREQERQQRKAARRAARSRQRADVFDDVAPRPSESGRQPRRRRSVAPSDGPQSMLSPPAGSSSQPAPKRTGWRDALGRLLGCSH</sequence>
<dbReference type="AlphaFoldDB" id="A0A7S4PU64"/>
<evidence type="ECO:0000256" key="1">
    <source>
        <dbReference type="SAM" id="MobiDB-lite"/>
    </source>
</evidence>
<evidence type="ECO:0000313" key="2">
    <source>
        <dbReference type="EMBL" id="CAE4562882.1"/>
    </source>
</evidence>
<feature type="compositionally biased region" description="Basic and acidic residues" evidence="1">
    <location>
        <begin position="236"/>
        <end position="247"/>
    </location>
</feature>
<organism evidence="2">
    <name type="scientific">Alexandrium monilatum</name>
    <dbReference type="NCBI Taxonomy" id="311494"/>
    <lineage>
        <taxon>Eukaryota</taxon>
        <taxon>Sar</taxon>
        <taxon>Alveolata</taxon>
        <taxon>Dinophyceae</taxon>
        <taxon>Gonyaulacales</taxon>
        <taxon>Pyrocystaceae</taxon>
        <taxon>Alexandrium</taxon>
    </lineage>
</organism>
<dbReference type="EMBL" id="HBNR01003562">
    <property type="protein sequence ID" value="CAE4562882.1"/>
    <property type="molecule type" value="Transcribed_RNA"/>
</dbReference>
<protein>
    <submittedName>
        <fullName evidence="2">Uncharacterized protein</fullName>
    </submittedName>
</protein>
<feature type="region of interest" description="Disordered" evidence="1">
    <location>
        <begin position="236"/>
        <end position="323"/>
    </location>
</feature>
<proteinExistence type="predicted"/>
<feature type="compositionally biased region" description="Basic and acidic residues" evidence="1">
    <location>
        <begin position="151"/>
        <end position="170"/>
    </location>
</feature>
<accession>A0A7S4PU64</accession>
<feature type="compositionally biased region" description="Polar residues" evidence="1">
    <location>
        <begin position="198"/>
        <end position="208"/>
    </location>
</feature>
<name>A0A7S4PU64_9DINO</name>